<sequence>MPSSFTRVLSSALGYSPCPPVSVWGTVTFYLKLRGFSWKQGINHFGPKKGPRHRISGLLSRIFLRELPTCLNRDNHHPADLTFSVTPSQ</sequence>
<dbReference type="AlphaFoldDB" id="E0XV41"/>
<name>E0XV41_9GAMM</name>
<evidence type="ECO:0000313" key="1">
    <source>
        <dbReference type="EMBL" id="ADI18282.1"/>
    </source>
</evidence>
<accession>E0XV41</accession>
<reference evidence="1" key="1">
    <citation type="journal article" date="2011" name="Environ. Microbiol.">
        <title>Time-series analyses of Monterey Bay coastal microbial picoplankton using a 'genome proxy' microarray.</title>
        <authorList>
            <person name="Rich V.I."/>
            <person name="Pham V.D."/>
            <person name="Eppley J."/>
            <person name="Shi Y."/>
            <person name="DeLong E.F."/>
        </authorList>
    </citation>
    <scope>NUCLEOTIDE SEQUENCE</scope>
</reference>
<organism evidence="1">
    <name type="scientific">uncultured Chromatiales bacterium HF0200_41F04</name>
    <dbReference type="NCBI Taxonomy" id="710740"/>
    <lineage>
        <taxon>Bacteria</taxon>
        <taxon>Pseudomonadati</taxon>
        <taxon>Pseudomonadota</taxon>
        <taxon>Gammaproteobacteria</taxon>
        <taxon>Chromatiales</taxon>
        <taxon>environmental samples</taxon>
    </lineage>
</organism>
<protein>
    <submittedName>
        <fullName evidence="1">Uncharacterized protein</fullName>
    </submittedName>
</protein>
<dbReference type="EMBL" id="GU474885">
    <property type="protein sequence ID" value="ADI18282.1"/>
    <property type="molecule type" value="Genomic_DNA"/>
</dbReference>
<proteinExistence type="predicted"/>